<name>A0ABM8YLL4_9BACI</name>
<dbReference type="Pfam" id="PF09643">
    <property type="entry name" value="YopX"/>
    <property type="match status" value="1"/>
</dbReference>
<dbReference type="InterPro" id="IPR019096">
    <property type="entry name" value="YopX_protein"/>
</dbReference>
<gene>
    <name evidence="2" type="ORF">BACCIP111883_01626</name>
</gene>
<dbReference type="NCBIfam" id="TIGR01671">
    <property type="entry name" value="phage_TIGR01671"/>
    <property type="match status" value="1"/>
</dbReference>
<evidence type="ECO:0000313" key="3">
    <source>
        <dbReference type="Proteomes" id="UP000789833"/>
    </source>
</evidence>
<accession>A0ABM8YLL4</accession>
<dbReference type="Gene3D" id="2.30.30.290">
    <property type="entry name" value="YopX-like domains"/>
    <property type="match status" value="1"/>
</dbReference>
<dbReference type="Proteomes" id="UP000789833">
    <property type="component" value="Unassembled WGS sequence"/>
</dbReference>
<dbReference type="RefSeq" id="WP_230500762.1">
    <property type="nucleotide sequence ID" value="NZ_CAKJTJ010000006.1"/>
</dbReference>
<dbReference type="InterPro" id="IPR023385">
    <property type="entry name" value="YopX-like_C"/>
</dbReference>
<dbReference type="InterPro" id="IPR010024">
    <property type="entry name" value="CHP16711"/>
</dbReference>
<dbReference type="EMBL" id="CAKJTJ010000006">
    <property type="protein sequence ID" value="CAG9620855.1"/>
    <property type="molecule type" value="Genomic_DNA"/>
</dbReference>
<feature type="domain" description="YopX protein" evidence="1">
    <location>
        <begin position="5"/>
        <end position="114"/>
    </location>
</feature>
<dbReference type="SUPFAM" id="SSF159006">
    <property type="entry name" value="YopX-like"/>
    <property type="match status" value="1"/>
</dbReference>
<reference evidence="2 3" key="1">
    <citation type="submission" date="2021-10" db="EMBL/GenBank/DDBJ databases">
        <authorList>
            <person name="Criscuolo A."/>
        </authorList>
    </citation>
    <scope>NUCLEOTIDE SEQUENCE [LARGE SCALE GENOMIC DNA]</scope>
    <source>
        <strain evidence="3">CIP 111883</strain>
    </source>
</reference>
<sequence length="118" mass="13988">MREFKFRAWEENLKEIIPVKNIDFKKRMINIDSVWRFFDEIKLMQFTGLKDKNGKEIYEGDVIYIYDDDELGDGWGETVIYHRACFMAGDDNLLVNVHFRSVVIGNIYENPELLGQSE</sequence>
<proteinExistence type="predicted"/>
<protein>
    <recommendedName>
        <fullName evidence="1">YopX protein domain-containing protein</fullName>
    </recommendedName>
</protein>
<comment type="caution">
    <text evidence="2">The sequence shown here is derived from an EMBL/GenBank/DDBJ whole genome shotgun (WGS) entry which is preliminary data.</text>
</comment>
<evidence type="ECO:0000259" key="1">
    <source>
        <dbReference type="Pfam" id="PF09643"/>
    </source>
</evidence>
<organism evidence="2 3">
    <name type="scientific">Sutcliffiella rhizosphaerae</name>
    <dbReference type="NCBI Taxonomy" id="2880967"/>
    <lineage>
        <taxon>Bacteria</taxon>
        <taxon>Bacillati</taxon>
        <taxon>Bacillota</taxon>
        <taxon>Bacilli</taxon>
        <taxon>Bacillales</taxon>
        <taxon>Bacillaceae</taxon>
        <taxon>Sutcliffiella</taxon>
    </lineage>
</organism>
<evidence type="ECO:0000313" key="2">
    <source>
        <dbReference type="EMBL" id="CAG9620855.1"/>
    </source>
</evidence>
<keyword evidence="3" id="KW-1185">Reference proteome</keyword>